<proteinExistence type="predicted"/>
<accession>Q652X0</accession>
<gene>
    <name evidence="2" type="primary">OSJNBa0075M17.22</name>
</gene>
<dbReference type="EMBL" id="AP005472">
    <property type="protein sequence ID" value="BAD46147.1"/>
    <property type="molecule type" value="Genomic_DNA"/>
</dbReference>
<dbReference type="Proteomes" id="UP000000763">
    <property type="component" value="Chromosome 6"/>
</dbReference>
<feature type="region of interest" description="Disordered" evidence="1">
    <location>
        <begin position="1"/>
        <end position="45"/>
    </location>
</feature>
<evidence type="ECO:0000313" key="2">
    <source>
        <dbReference type="EMBL" id="BAD46147.1"/>
    </source>
</evidence>
<organism evidence="2 3">
    <name type="scientific">Oryza sativa subsp. japonica</name>
    <name type="common">Rice</name>
    <dbReference type="NCBI Taxonomy" id="39947"/>
    <lineage>
        <taxon>Eukaryota</taxon>
        <taxon>Viridiplantae</taxon>
        <taxon>Streptophyta</taxon>
        <taxon>Embryophyta</taxon>
        <taxon>Tracheophyta</taxon>
        <taxon>Spermatophyta</taxon>
        <taxon>Magnoliopsida</taxon>
        <taxon>Liliopsida</taxon>
        <taxon>Poales</taxon>
        <taxon>Poaceae</taxon>
        <taxon>BOP clade</taxon>
        <taxon>Oryzoideae</taxon>
        <taxon>Oryzeae</taxon>
        <taxon>Oryzinae</taxon>
        <taxon>Oryza</taxon>
        <taxon>Oryza sativa</taxon>
    </lineage>
</organism>
<evidence type="ECO:0000313" key="3">
    <source>
        <dbReference type="Proteomes" id="UP000000763"/>
    </source>
</evidence>
<name>Q652X0_ORYSJ</name>
<dbReference type="AlphaFoldDB" id="Q652X0"/>
<sequence>MATATTMTLPIWPKGRGVGGQQRQRKGEGMTMRWRKGRHSMVEDRERSTARQWLDSMQNLCHAFAIQRSHGCERATMAGHVYGQINRSTRSDGGVADTGA</sequence>
<evidence type="ECO:0000256" key="1">
    <source>
        <dbReference type="SAM" id="MobiDB-lite"/>
    </source>
</evidence>
<reference evidence="3" key="2">
    <citation type="journal article" date="2008" name="Nucleic Acids Res.">
        <title>The rice annotation project database (RAP-DB): 2008 update.</title>
        <authorList>
            <consortium name="The rice annotation project (RAP)"/>
        </authorList>
    </citation>
    <scope>GENOME REANNOTATION</scope>
    <source>
        <strain evidence="3">cv. Nipponbare</strain>
    </source>
</reference>
<reference evidence="3" key="1">
    <citation type="journal article" date="2005" name="Nature">
        <title>The map-based sequence of the rice genome.</title>
        <authorList>
            <consortium name="International rice genome sequencing project (IRGSP)"/>
            <person name="Matsumoto T."/>
            <person name="Wu J."/>
            <person name="Kanamori H."/>
            <person name="Katayose Y."/>
            <person name="Fujisawa M."/>
            <person name="Namiki N."/>
            <person name="Mizuno H."/>
            <person name="Yamamoto K."/>
            <person name="Antonio B.A."/>
            <person name="Baba T."/>
            <person name="Sakata K."/>
            <person name="Nagamura Y."/>
            <person name="Aoki H."/>
            <person name="Arikawa K."/>
            <person name="Arita K."/>
            <person name="Bito T."/>
            <person name="Chiden Y."/>
            <person name="Fujitsuka N."/>
            <person name="Fukunaka R."/>
            <person name="Hamada M."/>
            <person name="Harada C."/>
            <person name="Hayashi A."/>
            <person name="Hijishita S."/>
            <person name="Honda M."/>
            <person name="Hosokawa S."/>
            <person name="Ichikawa Y."/>
            <person name="Idonuma A."/>
            <person name="Iijima M."/>
            <person name="Ikeda M."/>
            <person name="Ikeno M."/>
            <person name="Ito K."/>
            <person name="Ito S."/>
            <person name="Ito T."/>
            <person name="Ito Y."/>
            <person name="Ito Y."/>
            <person name="Iwabuchi A."/>
            <person name="Kamiya K."/>
            <person name="Karasawa W."/>
            <person name="Kurita K."/>
            <person name="Katagiri S."/>
            <person name="Kikuta A."/>
            <person name="Kobayashi H."/>
            <person name="Kobayashi N."/>
            <person name="Machita K."/>
            <person name="Maehara T."/>
            <person name="Masukawa M."/>
            <person name="Mizubayashi T."/>
            <person name="Mukai Y."/>
            <person name="Nagasaki H."/>
            <person name="Nagata Y."/>
            <person name="Naito S."/>
            <person name="Nakashima M."/>
            <person name="Nakama Y."/>
            <person name="Nakamichi Y."/>
            <person name="Nakamura M."/>
            <person name="Meguro A."/>
            <person name="Negishi M."/>
            <person name="Ohta I."/>
            <person name="Ohta T."/>
            <person name="Okamoto M."/>
            <person name="Ono N."/>
            <person name="Saji S."/>
            <person name="Sakaguchi M."/>
            <person name="Sakai K."/>
            <person name="Shibata M."/>
            <person name="Shimokawa T."/>
            <person name="Song J."/>
            <person name="Takazaki Y."/>
            <person name="Terasawa K."/>
            <person name="Tsugane M."/>
            <person name="Tsuji K."/>
            <person name="Ueda S."/>
            <person name="Waki K."/>
            <person name="Yamagata H."/>
            <person name="Yamamoto M."/>
            <person name="Yamamoto S."/>
            <person name="Yamane H."/>
            <person name="Yoshiki S."/>
            <person name="Yoshihara R."/>
            <person name="Yukawa K."/>
            <person name="Zhong H."/>
            <person name="Yano M."/>
            <person name="Yuan Q."/>
            <person name="Ouyang S."/>
            <person name="Liu J."/>
            <person name="Jones K.M."/>
            <person name="Gansberger K."/>
            <person name="Moffat K."/>
            <person name="Hill J."/>
            <person name="Bera J."/>
            <person name="Fadrosh D."/>
            <person name="Jin S."/>
            <person name="Johri S."/>
            <person name="Kim M."/>
            <person name="Overton L."/>
            <person name="Reardon M."/>
            <person name="Tsitrin T."/>
            <person name="Vuong H."/>
            <person name="Weaver B."/>
            <person name="Ciecko A."/>
            <person name="Tallon L."/>
            <person name="Jackson J."/>
            <person name="Pai G."/>
            <person name="Aken S.V."/>
            <person name="Utterback T."/>
            <person name="Reidmuller S."/>
            <person name="Feldblyum T."/>
            <person name="Hsiao J."/>
            <person name="Zismann V."/>
            <person name="Iobst S."/>
            <person name="de Vazeille A.R."/>
            <person name="Buell C.R."/>
            <person name="Ying K."/>
            <person name="Li Y."/>
            <person name="Lu T."/>
            <person name="Huang Y."/>
            <person name="Zhao Q."/>
            <person name="Feng Q."/>
            <person name="Zhang L."/>
            <person name="Zhu J."/>
            <person name="Weng Q."/>
            <person name="Mu J."/>
            <person name="Lu Y."/>
            <person name="Fan D."/>
            <person name="Liu Y."/>
            <person name="Guan J."/>
            <person name="Zhang Y."/>
            <person name="Yu S."/>
            <person name="Liu X."/>
            <person name="Zhang Y."/>
            <person name="Hong G."/>
            <person name="Han B."/>
            <person name="Choisne N."/>
            <person name="Demange N."/>
            <person name="Orjeda G."/>
            <person name="Samain S."/>
            <person name="Cattolico L."/>
            <person name="Pelletier E."/>
            <person name="Couloux A."/>
            <person name="Segurens B."/>
            <person name="Wincker P."/>
            <person name="D'Hont A."/>
            <person name="Scarpelli C."/>
            <person name="Weissenbach J."/>
            <person name="Salanoubat M."/>
            <person name="Quetier F."/>
            <person name="Yu Y."/>
            <person name="Kim H.R."/>
            <person name="Rambo T."/>
            <person name="Currie J."/>
            <person name="Collura K."/>
            <person name="Luo M."/>
            <person name="Yang T."/>
            <person name="Ammiraju J.S.S."/>
            <person name="Engler F."/>
            <person name="Soderlund C."/>
            <person name="Wing R.A."/>
            <person name="Palmer L.E."/>
            <person name="de la Bastide M."/>
            <person name="Spiegel L."/>
            <person name="Nascimento L."/>
            <person name="Zutavern T."/>
            <person name="O'Shaughnessy A."/>
            <person name="Dike S."/>
            <person name="Dedhia N."/>
            <person name="Preston R."/>
            <person name="Balija V."/>
            <person name="McCombie W.R."/>
            <person name="Chow T."/>
            <person name="Chen H."/>
            <person name="Chung M."/>
            <person name="Chen C."/>
            <person name="Shaw J."/>
            <person name="Wu H."/>
            <person name="Hsiao K."/>
            <person name="Chao Y."/>
            <person name="Chu M."/>
            <person name="Cheng C."/>
            <person name="Hour A."/>
            <person name="Lee P."/>
            <person name="Lin S."/>
            <person name="Lin Y."/>
            <person name="Liou J."/>
            <person name="Liu S."/>
            <person name="Hsing Y."/>
            <person name="Raghuvanshi S."/>
            <person name="Mohanty A."/>
            <person name="Bharti A.K."/>
            <person name="Gaur A."/>
            <person name="Gupta V."/>
            <person name="Kumar D."/>
            <person name="Ravi V."/>
            <person name="Vij S."/>
            <person name="Kapur A."/>
            <person name="Khurana P."/>
            <person name="Khurana P."/>
            <person name="Khurana J.P."/>
            <person name="Tyagi A.K."/>
            <person name="Gaikwad K."/>
            <person name="Singh A."/>
            <person name="Dalal V."/>
            <person name="Srivastava S."/>
            <person name="Dixit A."/>
            <person name="Pal A.K."/>
            <person name="Ghazi I.A."/>
            <person name="Yadav M."/>
            <person name="Pandit A."/>
            <person name="Bhargava A."/>
            <person name="Sureshbabu K."/>
            <person name="Batra K."/>
            <person name="Sharma T.R."/>
            <person name="Mohapatra T."/>
            <person name="Singh N.K."/>
            <person name="Messing J."/>
            <person name="Nelson A.B."/>
            <person name="Fuks G."/>
            <person name="Kavchok S."/>
            <person name="Keizer G."/>
            <person name="Linton E."/>
            <person name="Llaca V."/>
            <person name="Song R."/>
            <person name="Tanyolac B."/>
            <person name="Young S."/>
            <person name="Ho-Il K."/>
            <person name="Hahn J.H."/>
            <person name="Sangsakoo G."/>
            <person name="Vanavichit A."/>
            <person name="de Mattos Luiz.A.T."/>
            <person name="Zimmer P.D."/>
            <person name="Malone G."/>
            <person name="Dellagostin O."/>
            <person name="de Oliveira A.C."/>
            <person name="Bevan M."/>
            <person name="Bancroft I."/>
            <person name="Minx P."/>
            <person name="Cordum H."/>
            <person name="Wilson R."/>
            <person name="Cheng Z."/>
            <person name="Jin W."/>
            <person name="Jiang J."/>
            <person name="Leong S.A."/>
            <person name="Iwama H."/>
            <person name="Gojobori T."/>
            <person name="Itoh T."/>
            <person name="Niimura Y."/>
            <person name="Fujii Y."/>
            <person name="Habara T."/>
            <person name="Sakai H."/>
            <person name="Sato Y."/>
            <person name="Wilson G."/>
            <person name="Kumar K."/>
            <person name="McCouch S."/>
            <person name="Juretic N."/>
            <person name="Hoen D."/>
            <person name="Wright S."/>
            <person name="Bruskiewich R."/>
            <person name="Bureau T."/>
            <person name="Miyao A."/>
            <person name="Hirochika H."/>
            <person name="Nishikawa T."/>
            <person name="Kadowaki K."/>
            <person name="Sugiura M."/>
            <person name="Burr B."/>
            <person name="Sasaki T."/>
        </authorList>
    </citation>
    <scope>NUCLEOTIDE SEQUENCE [LARGE SCALE GENOMIC DNA]</scope>
    <source>
        <strain evidence="3">cv. Nipponbare</strain>
    </source>
</reference>
<protein>
    <submittedName>
        <fullName evidence="2">Uncharacterized protein</fullName>
    </submittedName>
</protein>